<keyword evidence="2" id="KW-1185">Reference proteome</keyword>
<reference evidence="2" key="1">
    <citation type="journal article" date="2019" name="Int. J. Syst. Evol. Microbiol.">
        <title>The Global Catalogue of Microorganisms (GCM) 10K type strain sequencing project: providing services to taxonomists for standard genome sequencing and annotation.</title>
        <authorList>
            <consortium name="The Broad Institute Genomics Platform"/>
            <consortium name="The Broad Institute Genome Sequencing Center for Infectious Disease"/>
            <person name="Wu L."/>
            <person name="Ma J."/>
        </authorList>
    </citation>
    <scope>NUCLEOTIDE SEQUENCE [LARGE SCALE GENOMIC DNA]</scope>
    <source>
        <strain evidence="2">CCUG 60214</strain>
    </source>
</reference>
<sequence>MDVHHAATVLRRAAGDGREATRRGGFVLLCAECGGTVDLGLGPLYACTTCGKARAPAHVVHRELQALVWAKWGDAAWRARWYPVAFREAEAEIGEACAVHDWCRDSRHRRRVARALRSTRSPGPEWCLHLLGRRTVELVGRRALLAPLIGHPPPPDAPHLSELRDVARRLSERYPRVERRPNRWPWSQRDDDVTRLQDRLWQLLAVPAWRGADPHALWEHAVLAEDWGASSPRSQVTRRRVLVADAVGDRRLVLGPDRAGAPRVRVVPRPEPRGWAPR</sequence>
<protein>
    <recommendedName>
        <fullName evidence="3">Competence protein CoiA-like protein</fullName>
    </recommendedName>
</protein>
<dbReference type="RefSeq" id="WP_380722521.1">
    <property type="nucleotide sequence ID" value="NZ_JBHTLK010000035.1"/>
</dbReference>
<evidence type="ECO:0000313" key="1">
    <source>
        <dbReference type="EMBL" id="MFD1147409.1"/>
    </source>
</evidence>
<proteinExistence type="predicted"/>
<organism evidence="1 2">
    <name type="scientific">Saccharothrix hoggarensis</name>
    <dbReference type="NCBI Taxonomy" id="913853"/>
    <lineage>
        <taxon>Bacteria</taxon>
        <taxon>Bacillati</taxon>
        <taxon>Actinomycetota</taxon>
        <taxon>Actinomycetes</taxon>
        <taxon>Pseudonocardiales</taxon>
        <taxon>Pseudonocardiaceae</taxon>
        <taxon>Saccharothrix</taxon>
    </lineage>
</organism>
<name>A0ABW3QRT4_9PSEU</name>
<evidence type="ECO:0008006" key="3">
    <source>
        <dbReference type="Google" id="ProtNLM"/>
    </source>
</evidence>
<evidence type="ECO:0000313" key="2">
    <source>
        <dbReference type="Proteomes" id="UP001597168"/>
    </source>
</evidence>
<gene>
    <name evidence="1" type="ORF">ACFQ3T_09765</name>
</gene>
<dbReference type="EMBL" id="JBHTLK010000035">
    <property type="protein sequence ID" value="MFD1147409.1"/>
    <property type="molecule type" value="Genomic_DNA"/>
</dbReference>
<accession>A0ABW3QRT4</accession>
<dbReference type="Proteomes" id="UP001597168">
    <property type="component" value="Unassembled WGS sequence"/>
</dbReference>
<comment type="caution">
    <text evidence="1">The sequence shown here is derived from an EMBL/GenBank/DDBJ whole genome shotgun (WGS) entry which is preliminary data.</text>
</comment>